<evidence type="ECO:0000313" key="2">
    <source>
        <dbReference type="EMBL" id="AYV85024.1"/>
    </source>
</evidence>
<name>A0A3G5AEK4_9VIRU</name>
<reference evidence="2" key="1">
    <citation type="submission" date="2018-10" db="EMBL/GenBank/DDBJ databases">
        <title>Hidden diversity of soil giant viruses.</title>
        <authorList>
            <person name="Schulz F."/>
            <person name="Alteio L."/>
            <person name="Goudeau D."/>
            <person name="Ryan E.M."/>
            <person name="Malmstrom R.R."/>
            <person name="Blanchard J."/>
            <person name="Woyke T."/>
        </authorList>
    </citation>
    <scope>NUCLEOTIDE SEQUENCE</scope>
    <source>
        <strain evidence="2">SAV1</strain>
    </source>
</reference>
<accession>A0A3G5AEK4</accession>
<feature type="domain" description="AB hydrolase-1" evidence="1">
    <location>
        <begin position="74"/>
        <end position="164"/>
    </location>
</feature>
<gene>
    <name evidence="2" type="ORF">Satyrvirus2_35</name>
</gene>
<proteinExistence type="predicted"/>
<dbReference type="SUPFAM" id="SSF53474">
    <property type="entry name" value="alpha/beta-Hydrolases"/>
    <property type="match status" value="1"/>
</dbReference>
<dbReference type="Gene3D" id="3.40.50.1820">
    <property type="entry name" value="alpha/beta hydrolase"/>
    <property type="match status" value="2"/>
</dbReference>
<sequence length="265" mass="30331">MGSLLSISSSFTVSIDDKIEDFIYMPPDTRGKIENFRELGTTRSKLIYHQTKDNKTICGVVIYPYYNNNPDKYIVFSHGNASDIYSMFYFMKDLSDKLGVGIIGYDYIGFGMSHDEKPSERGCYDSMEAIMDYILNELYIDKKNIYLLGQSLGTGIAIDYVFKHNWTNPIILVSPYKSICRVVADTSLVAPIDKFNTLKKLGSITCPVKIFHGDLDKVISITHGKEIYENLKNKTFDPVWFKNVGHNDILYKIENAHYFEVLNHS</sequence>
<organism evidence="2">
    <name type="scientific">Satyrvirus sp</name>
    <dbReference type="NCBI Taxonomy" id="2487771"/>
    <lineage>
        <taxon>Viruses</taxon>
        <taxon>Varidnaviria</taxon>
        <taxon>Bamfordvirae</taxon>
        <taxon>Nucleocytoviricota</taxon>
        <taxon>Megaviricetes</taxon>
        <taxon>Imitervirales</taxon>
        <taxon>Mimiviridae</taxon>
        <taxon>Megamimivirinae</taxon>
    </lineage>
</organism>
<dbReference type="Pfam" id="PF00561">
    <property type="entry name" value="Abhydrolase_1"/>
    <property type="match status" value="1"/>
</dbReference>
<dbReference type="InterPro" id="IPR000073">
    <property type="entry name" value="AB_hydrolase_1"/>
</dbReference>
<protein>
    <submittedName>
        <fullName evidence="2">Hydrolase family protein</fullName>
    </submittedName>
</protein>
<evidence type="ECO:0000259" key="1">
    <source>
        <dbReference type="Pfam" id="PF00561"/>
    </source>
</evidence>
<dbReference type="GO" id="GO:0016787">
    <property type="term" value="F:hydrolase activity"/>
    <property type="evidence" value="ECO:0007669"/>
    <property type="project" value="UniProtKB-KW"/>
</dbReference>
<dbReference type="InterPro" id="IPR029058">
    <property type="entry name" value="AB_hydrolase_fold"/>
</dbReference>
<dbReference type="PANTHER" id="PTHR12277">
    <property type="entry name" value="ALPHA/BETA HYDROLASE DOMAIN-CONTAINING PROTEIN"/>
    <property type="match status" value="1"/>
</dbReference>
<dbReference type="PANTHER" id="PTHR12277:SF81">
    <property type="entry name" value="PROTEIN ABHD13"/>
    <property type="match status" value="1"/>
</dbReference>
<keyword evidence="2" id="KW-0378">Hydrolase</keyword>
<dbReference type="EMBL" id="MK072438">
    <property type="protein sequence ID" value="AYV85024.1"/>
    <property type="molecule type" value="Genomic_DNA"/>
</dbReference>